<dbReference type="AlphaFoldDB" id="D6TPP2"/>
<dbReference type="RefSeq" id="WP_007909325.1">
    <property type="nucleotide sequence ID" value="NZ_ADVG01000002.1"/>
</dbReference>
<organism evidence="1 2">
    <name type="scientific">Ktedonobacter racemifer DSM 44963</name>
    <dbReference type="NCBI Taxonomy" id="485913"/>
    <lineage>
        <taxon>Bacteria</taxon>
        <taxon>Bacillati</taxon>
        <taxon>Chloroflexota</taxon>
        <taxon>Ktedonobacteria</taxon>
        <taxon>Ktedonobacterales</taxon>
        <taxon>Ktedonobacteraceae</taxon>
        <taxon>Ktedonobacter</taxon>
    </lineage>
</organism>
<proteinExistence type="predicted"/>
<keyword evidence="2" id="KW-1185">Reference proteome</keyword>
<dbReference type="InParanoid" id="D6TPP2"/>
<accession>D6TPP2</accession>
<protein>
    <submittedName>
        <fullName evidence="1">Uncharacterized protein</fullName>
    </submittedName>
</protein>
<reference evidence="1 2" key="1">
    <citation type="journal article" date="2011" name="Stand. Genomic Sci.">
        <title>Non-contiguous finished genome sequence and contextual data of the filamentous soil bacterium Ktedonobacter racemifer type strain (SOSP1-21).</title>
        <authorList>
            <person name="Chang Y.J."/>
            <person name="Land M."/>
            <person name="Hauser L."/>
            <person name="Chertkov O."/>
            <person name="Del Rio T.G."/>
            <person name="Nolan M."/>
            <person name="Copeland A."/>
            <person name="Tice H."/>
            <person name="Cheng J.F."/>
            <person name="Lucas S."/>
            <person name="Han C."/>
            <person name="Goodwin L."/>
            <person name="Pitluck S."/>
            <person name="Ivanova N."/>
            <person name="Ovchinikova G."/>
            <person name="Pati A."/>
            <person name="Chen A."/>
            <person name="Palaniappan K."/>
            <person name="Mavromatis K."/>
            <person name="Liolios K."/>
            <person name="Brettin T."/>
            <person name="Fiebig A."/>
            <person name="Rohde M."/>
            <person name="Abt B."/>
            <person name="Goker M."/>
            <person name="Detter J.C."/>
            <person name="Woyke T."/>
            <person name="Bristow J."/>
            <person name="Eisen J.A."/>
            <person name="Markowitz V."/>
            <person name="Hugenholtz P."/>
            <person name="Kyrpides N.C."/>
            <person name="Klenk H.P."/>
            <person name="Lapidus A."/>
        </authorList>
    </citation>
    <scope>NUCLEOTIDE SEQUENCE [LARGE SCALE GENOMIC DNA]</scope>
    <source>
        <strain evidence="2">DSM 44963</strain>
    </source>
</reference>
<sequence>MAVNEVLSAPYDPNDAEVMYEIQTYLAWAESQRLPAEEEQTLLTNLPRPLVQWMSALGKRIDTDRYSIGVRLAPRSRRRVIEIIEHAKPERVWHLANQQQILAWLEWYAHSAVVVPEQVSEVVSL</sequence>
<name>D6TPP2_KTERA</name>
<evidence type="ECO:0000313" key="2">
    <source>
        <dbReference type="Proteomes" id="UP000004508"/>
    </source>
</evidence>
<evidence type="ECO:0000313" key="1">
    <source>
        <dbReference type="EMBL" id="EFH85656.1"/>
    </source>
</evidence>
<dbReference type="Proteomes" id="UP000004508">
    <property type="component" value="Unassembled WGS sequence"/>
</dbReference>
<dbReference type="EMBL" id="ADVG01000002">
    <property type="protein sequence ID" value="EFH85656.1"/>
    <property type="molecule type" value="Genomic_DNA"/>
</dbReference>
<comment type="caution">
    <text evidence="1">The sequence shown here is derived from an EMBL/GenBank/DDBJ whole genome shotgun (WGS) entry which is preliminary data.</text>
</comment>
<gene>
    <name evidence="1" type="ORF">Krac_6884</name>
</gene>